<dbReference type="Pfam" id="PF07996">
    <property type="entry name" value="T4SS"/>
    <property type="match status" value="1"/>
</dbReference>
<evidence type="ECO:0000256" key="2">
    <source>
        <dbReference type="SAM" id="SignalP"/>
    </source>
</evidence>
<keyword evidence="1" id="KW-0175">Coiled coil</keyword>
<evidence type="ECO:0000256" key="1">
    <source>
        <dbReference type="SAM" id="Coils"/>
    </source>
</evidence>
<feature type="chain" id="PRO_5045355325" evidence="2">
    <location>
        <begin position="27"/>
        <end position="241"/>
    </location>
</feature>
<accession>A0ABQ5U1D6</accession>
<sequence>MLTKGRKFIAASFVAATLSLPLPSMAGGIPVIDVAAIAEAVKTLIQLEKQFSELQEQTGLTEEQLRSMTGSRSMADLVNDPESRFYIPAEYQDVLKLTAGINGGDYDGLQNRIEELLEAATLLDIEDSPYDPDSVEGQAYVADQNQIALNSALAEAAYNEANSRTEKIQILLDKVNDAEDPKDIADLNARIAAEQLMLTNEQNKLLALQQNQAAYWERQNQRRKEGSIKAIGQQEYTTIDW</sequence>
<proteinExistence type="predicted"/>
<dbReference type="Proteomes" id="UP001161423">
    <property type="component" value="Unassembled WGS sequence"/>
</dbReference>
<evidence type="ECO:0000313" key="3">
    <source>
        <dbReference type="EMBL" id="GLQ00596.1"/>
    </source>
</evidence>
<dbReference type="Gene3D" id="1.20.58.430">
    <property type="entry name" value="Type IV secretion system, VirB5-domain"/>
    <property type="match status" value="1"/>
</dbReference>
<name>A0ABQ5U1D6_9GAMM</name>
<dbReference type="CDD" id="cd14262">
    <property type="entry name" value="VirB5_like"/>
    <property type="match status" value="1"/>
</dbReference>
<dbReference type="NCBIfam" id="TIGR02791">
    <property type="entry name" value="VirB5"/>
    <property type="match status" value="1"/>
</dbReference>
<dbReference type="SUPFAM" id="SSF101082">
    <property type="entry name" value="Typo IV secretion system protein TraC"/>
    <property type="match status" value="1"/>
</dbReference>
<keyword evidence="2" id="KW-0732">Signal</keyword>
<dbReference type="InterPro" id="IPR023220">
    <property type="entry name" value="T4SS_VirB5-domain"/>
</dbReference>
<evidence type="ECO:0000313" key="4">
    <source>
        <dbReference type="Proteomes" id="UP001161423"/>
    </source>
</evidence>
<dbReference type="RefSeq" id="WP_169697899.1">
    <property type="nucleotide sequence ID" value="NZ_BSND01000012.1"/>
</dbReference>
<dbReference type="EMBL" id="BSND01000012">
    <property type="protein sequence ID" value="GLQ00596.1"/>
    <property type="molecule type" value="Genomic_DNA"/>
</dbReference>
<gene>
    <name evidence="3" type="primary">virB5</name>
    <name evidence="3" type="ORF">GCM10007891_24490</name>
</gene>
<dbReference type="InterPro" id="IPR014158">
    <property type="entry name" value="T4SS_VirB5"/>
</dbReference>
<reference evidence="3" key="2">
    <citation type="submission" date="2023-01" db="EMBL/GenBank/DDBJ databases">
        <title>Draft genome sequence of Methylophaga thalassica strain NBRC 102424.</title>
        <authorList>
            <person name="Sun Q."/>
            <person name="Mori K."/>
        </authorList>
    </citation>
    <scope>NUCLEOTIDE SEQUENCE</scope>
    <source>
        <strain evidence="3">NBRC 102424</strain>
    </source>
</reference>
<organism evidence="3 4">
    <name type="scientific">Methylophaga thalassica</name>
    <dbReference type="NCBI Taxonomy" id="40223"/>
    <lineage>
        <taxon>Bacteria</taxon>
        <taxon>Pseudomonadati</taxon>
        <taxon>Pseudomonadota</taxon>
        <taxon>Gammaproteobacteria</taxon>
        <taxon>Thiotrichales</taxon>
        <taxon>Piscirickettsiaceae</taxon>
        <taxon>Methylophaga</taxon>
    </lineage>
</organism>
<feature type="coiled-coil region" evidence="1">
    <location>
        <begin position="37"/>
        <end position="64"/>
    </location>
</feature>
<protein>
    <submittedName>
        <fullName evidence="3">P-type DNA transfer protein VirB5</fullName>
    </submittedName>
</protein>
<comment type="caution">
    <text evidence="3">The sequence shown here is derived from an EMBL/GenBank/DDBJ whole genome shotgun (WGS) entry which is preliminary data.</text>
</comment>
<feature type="coiled-coil region" evidence="1">
    <location>
        <begin position="184"/>
        <end position="211"/>
    </location>
</feature>
<feature type="signal peptide" evidence="2">
    <location>
        <begin position="1"/>
        <end position="26"/>
    </location>
</feature>
<reference evidence="3" key="1">
    <citation type="journal article" date="2014" name="Int. J. Syst. Evol. Microbiol.">
        <title>Complete genome of a new Firmicutes species belonging to the dominant human colonic microbiota ('Ruminococcus bicirculans') reveals two chromosomes and a selective capacity to utilize plant glucans.</title>
        <authorList>
            <consortium name="NISC Comparative Sequencing Program"/>
            <person name="Wegmann U."/>
            <person name="Louis P."/>
            <person name="Goesmann A."/>
            <person name="Henrissat B."/>
            <person name="Duncan S.H."/>
            <person name="Flint H.J."/>
        </authorList>
    </citation>
    <scope>NUCLEOTIDE SEQUENCE</scope>
    <source>
        <strain evidence="3">NBRC 102424</strain>
    </source>
</reference>
<keyword evidence="4" id="KW-1185">Reference proteome</keyword>